<evidence type="ECO:0000256" key="1">
    <source>
        <dbReference type="SAM" id="MobiDB-lite"/>
    </source>
</evidence>
<protein>
    <submittedName>
        <fullName evidence="2">Uncharacterized protein</fullName>
    </submittedName>
</protein>
<keyword evidence="3" id="KW-1185">Reference proteome</keyword>
<feature type="region of interest" description="Disordered" evidence="1">
    <location>
        <begin position="1"/>
        <end position="23"/>
    </location>
</feature>
<evidence type="ECO:0000313" key="3">
    <source>
        <dbReference type="Proteomes" id="UP001374584"/>
    </source>
</evidence>
<reference evidence="2 3" key="1">
    <citation type="submission" date="2024-01" db="EMBL/GenBank/DDBJ databases">
        <title>The genomes of 5 underutilized Papilionoideae crops provide insights into root nodulation and disease resistanc.</title>
        <authorList>
            <person name="Jiang F."/>
        </authorList>
    </citation>
    <scope>NUCLEOTIDE SEQUENCE [LARGE SCALE GENOMIC DNA]</scope>
    <source>
        <strain evidence="2">JINMINGXINNONG_FW02</strain>
        <tissue evidence="2">Leaves</tissue>
    </source>
</reference>
<dbReference type="EMBL" id="JAYMYR010000007">
    <property type="protein sequence ID" value="KAK7352898.1"/>
    <property type="molecule type" value="Genomic_DNA"/>
</dbReference>
<proteinExistence type="predicted"/>
<comment type="caution">
    <text evidence="2">The sequence shown here is derived from an EMBL/GenBank/DDBJ whole genome shotgun (WGS) entry which is preliminary data.</text>
</comment>
<dbReference type="AlphaFoldDB" id="A0AAN9MK84"/>
<name>A0AAN9MK84_PHACN</name>
<gene>
    <name evidence="2" type="ORF">VNO80_18329</name>
</gene>
<sequence>MGWRGVEDENKIARTHPSLSRPTHPLQIVFPRIFHHPSLPFLYFQSNSSLSSIHFDSDHHCQQKLITPPIMIVSLGSEEINPRQKIED</sequence>
<feature type="compositionally biased region" description="Basic and acidic residues" evidence="1">
    <location>
        <begin position="1"/>
        <end position="12"/>
    </location>
</feature>
<accession>A0AAN9MK84</accession>
<organism evidence="2 3">
    <name type="scientific">Phaseolus coccineus</name>
    <name type="common">Scarlet runner bean</name>
    <name type="synonym">Phaseolus multiflorus</name>
    <dbReference type="NCBI Taxonomy" id="3886"/>
    <lineage>
        <taxon>Eukaryota</taxon>
        <taxon>Viridiplantae</taxon>
        <taxon>Streptophyta</taxon>
        <taxon>Embryophyta</taxon>
        <taxon>Tracheophyta</taxon>
        <taxon>Spermatophyta</taxon>
        <taxon>Magnoliopsida</taxon>
        <taxon>eudicotyledons</taxon>
        <taxon>Gunneridae</taxon>
        <taxon>Pentapetalae</taxon>
        <taxon>rosids</taxon>
        <taxon>fabids</taxon>
        <taxon>Fabales</taxon>
        <taxon>Fabaceae</taxon>
        <taxon>Papilionoideae</taxon>
        <taxon>50 kb inversion clade</taxon>
        <taxon>NPAAA clade</taxon>
        <taxon>indigoferoid/millettioid clade</taxon>
        <taxon>Phaseoleae</taxon>
        <taxon>Phaseolus</taxon>
    </lineage>
</organism>
<evidence type="ECO:0000313" key="2">
    <source>
        <dbReference type="EMBL" id="KAK7352898.1"/>
    </source>
</evidence>
<dbReference type="Proteomes" id="UP001374584">
    <property type="component" value="Unassembled WGS sequence"/>
</dbReference>